<evidence type="ECO:0000313" key="2">
    <source>
        <dbReference type="EMBL" id="KAL3660947.1"/>
    </source>
</evidence>
<proteinExistence type="predicted"/>
<feature type="compositionally biased region" description="Low complexity" evidence="1">
    <location>
        <begin position="174"/>
        <end position="189"/>
    </location>
</feature>
<feature type="region of interest" description="Disordered" evidence="1">
    <location>
        <begin position="207"/>
        <end position="236"/>
    </location>
</feature>
<sequence length="496" mass="54702">MADRLIHNRVFKVSKGLNRLDLLCEQHRRQIGHREGLPDWERPKTPAGKSSGRHGRTPAFFAWNEGYESEHRPRNSWQTETPQKIARTLDLTEEDRQPAPERSPSDDGLEVAPGQDEDEGMGEDTAIEVDSDTEEKQPEITGRSIAVSPIREDILDRVHPPVSTVSSRVPTPPATVDTAPSPYRASSSPRYIHGRRLHSSDADIPTSRAQVAGVTTEQADRYRMSRSSGKRIRSAAKPPSMWEELCDSYIHQSGAGTTSNRSSSSFSHKRLARNAAERTFGGSSVFRTLNMDTYNWPGYSGAQPVVTGPEAMSIANRAEREFLGHSDEESKLSEPPMQTESDAAAVGISGVELPAGIRTSSSRKGKRVSFGGESVRPQPRTLPVLADKTTQTEELLLPARRQTQTASSDAQSGDSNSSVRCPACNTVVDESGRPRKVPKTATNTVAGAPAQQRNFRRTSNHLTNPIMTNPRYPPESTIFHGRTTYNTVFNDRLAWR</sequence>
<keyword evidence="3" id="KW-1185">Reference proteome</keyword>
<name>A0ABD3F2A7_9STRA</name>
<feature type="compositionally biased region" description="Basic and acidic residues" evidence="1">
    <location>
        <begin position="94"/>
        <end position="105"/>
    </location>
</feature>
<accession>A0ABD3F2A7</accession>
<feature type="region of interest" description="Disordered" evidence="1">
    <location>
        <begin position="355"/>
        <end position="422"/>
    </location>
</feature>
<gene>
    <name evidence="2" type="ORF">V7S43_013962</name>
</gene>
<feature type="compositionally biased region" description="Polar residues" evidence="1">
    <location>
        <begin position="207"/>
        <end position="217"/>
    </location>
</feature>
<feature type="region of interest" description="Disordered" evidence="1">
    <location>
        <begin position="162"/>
        <end position="189"/>
    </location>
</feature>
<feature type="region of interest" description="Disordered" evidence="1">
    <location>
        <begin position="88"/>
        <end position="122"/>
    </location>
</feature>
<evidence type="ECO:0000313" key="3">
    <source>
        <dbReference type="Proteomes" id="UP001632037"/>
    </source>
</evidence>
<feature type="compositionally biased region" description="Basic and acidic residues" evidence="1">
    <location>
        <begin position="34"/>
        <end position="44"/>
    </location>
</feature>
<organism evidence="2 3">
    <name type="scientific">Phytophthora oleae</name>
    <dbReference type="NCBI Taxonomy" id="2107226"/>
    <lineage>
        <taxon>Eukaryota</taxon>
        <taxon>Sar</taxon>
        <taxon>Stramenopiles</taxon>
        <taxon>Oomycota</taxon>
        <taxon>Peronosporomycetes</taxon>
        <taxon>Peronosporales</taxon>
        <taxon>Peronosporaceae</taxon>
        <taxon>Phytophthora</taxon>
    </lineage>
</organism>
<feature type="region of interest" description="Disordered" evidence="1">
    <location>
        <begin position="34"/>
        <end position="58"/>
    </location>
</feature>
<feature type="compositionally biased region" description="Low complexity" evidence="1">
    <location>
        <begin position="406"/>
        <end position="418"/>
    </location>
</feature>
<dbReference type="Proteomes" id="UP001632037">
    <property type="component" value="Unassembled WGS sequence"/>
</dbReference>
<dbReference type="EMBL" id="JBIMZQ010000038">
    <property type="protein sequence ID" value="KAL3660947.1"/>
    <property type="molecule type" value="Genomic_DNA"/>
</dbReference>
<comment type="caution">
    <text evidence="2">The sequence shown here is derived from an EMBL/GenBank/DDBJ whole genome shotgun (WGS) entry which is preliminary data.</text>
</comment>
<evidence type="ECO:0000256" key="1">
    <source>
        <dbReference type="SAM" id="MobiDB-lite"/>
    </source>
</evidence>
<dbReference type="AlphaFoldDB" id="A0ABD3F2A7"/>
<protein>
    <submittedName>
        <fullName evidence="2">Uncharacterized protein</fullName>
    </submittedName>
</protein>
<reference evidence="2 3" key="1">
    <citation type="submission" date="2024-09" db="EMBL/GenBank/DDBJ databases">
        <title>Genome sequencing and assembly of Phytophthora oleae, isolate VK10A, causative agent of rot of olive drupes.</title>
        <authorList>
            <person name="Conti Taguali S."/>
            <person name="Riolo M."/>
            <person name="La Spada F."/>
            <person name="Cacciola S.O."/>
            <person name="Dionisio G."/>
        </authorList>
    </citation>
    <scope>NUCLEOTIDE SEQUENCE [LARGE SCALE GENOMIC DNA]</scope>
    <source>
        <strain evidence="2 3">VK10A</strain>
    </source>
</reference>